<evidence type="ECO:0000313" key="2">
    <source>
        <dbReference type="EMBL" id="MDN3711052.1"/>
    </source>
</evidence>
<comment type="caution">
    <text evidence="2">The sequence shown here is derived from an EMBL/GenBank/DDBJ whole genome shotgun (WGS) entry which is preliminary data.</text>
</comment>
<feature type="region of interest" description="Disordered" evidence="1">
    <location>
        <begin position="108"/>
        <end position="127"/>
    </location>
</feature>
<accession>A0ABT8D6M0</accession>
<reference evidence="3" key="1">
    <citation type="journal article" date="2019" name="Int. J. Syst. Evol. Microbiol.">
        <title>The Global Catalogue of Microorganisms (GCM) 10K type strain sequencing project: providing services to taxonomists for standard genome sequencing and annotation.</title>
        <authorList>
            <consortium name="The Broad Institute Genomics Platform"/>
            <consortium name="The Broad Institute Genome Sequencing Center for Infectious Disease"/>
            <person name="Wu L."/>
            <person name="Ma J."/>
        </authorList>
    </citation>
    <scope>NUCLEOTIDE SEQUENCE [LARGE SCALE GENOMIC DNA]</scope>
    <source>
        <strain evidence="3">CECT 8482</strain>
    </source>
</reference>
<evidence type="ECO:0000313" key="3">
    <source>
        <dbReference type="Proteomes" id="UP001243846"/>
    </source>
</evidence>
<proteinExistence type="predicted"/>
<protein>
    <submittedName>
        <fullName evidence="2">Uncharacterized protein</fullName>
    </submittedName>
</protein>
<dbReference type="Proteomes" id="UP001243846">
    <property type="component" value="Unassembled WGS sequence"/>
</dbReference>
<keyword evidence="3" id="KW-1185">Reference proteome</keyword>
<feature type="compositionally biased region" description="Basic and acidic residues" evidence="1">
    <location>
        <begin position="284"/>
        <end position="301"/>
    </location>
</feature>
<feature type="region of interest" description="Disordered" evidence="1">
    <location>
        <begin position="178"/>
        <end position="301"/>
    </location>
</feature>
<evidence type="ECO:0000256" key="1">
    <source>
        <dbReference type="SAM" id="MobiDB-lite"/>
    </source>
</evidence>
<feature type="region of interest" description="Disordered" evidence="1">
    <location>
        <begin position="1"/>
        <end position="22"/>
    </location>
</feature>
<feature type="compositionally biased region" description="Basic residues" evidence="1">
    <location>
        <begin position="108"/>
        <end position="118"/>
    </location>
</feature>
<dbReference type="EMBL" id="JAUFRC010000001">
    <property type="protein sequence ID" value="MDN3711052.1"/>
    <property type="molecule type" value="Genomic_DNA"/>
</dbReference>
<organism evidence="2 3">
    <name type="scientific">Paracoccus cavernae</name>
    <dbReference type="NCBI Taxonomy" id="1571207"/>
    <lineage>
        <taxon>Bacteria</taxon>
        <taxon>Pseudomonadati</taxon>
        <taxon>Pseudomonadota</taxon>
        <taxon>Alphaproteobacteria</taxon>
        <taxon>Rhodobacterales</taxon>
        <taxon>Paracoccaceae</taxon>
        <taxon>Paracoccus</taxon>
    </lineage>
</organism>
<gene>
    <name evidence="2" type="ORF">QWZ10_03060</name>
</gene>
<name>A0ABT8D6M0_9RHOB</name>
<feature type="compositionally biased region" description="Basic and acidic residues" evidence="1">
    <location>
        <begin position="228"/>
        <end position="251"/>
    </location>
</feature>
<sequence>MRGHRRDRRTERHGGHLDVGPELLGRAESRGRVDALTVDHGHHRQHRAGNHDHLDAHRKALADQLPQDMRARDQELQIRSGQAQRQLAGIDRAEHCTEADVVCHHHRQRRARDSHLRKRADPEDEERVQNDIEHYGHCHEDQRRHRIAAAAQGHHQHGLDHHRGHGDEGHAQEIIGERQNFGRCPEQREDLWREDPADRRDDDRSRRECPHGGADDLTCRAQVVPAHRLADQDGRGQSEAEDEGRHQHHDQNAVGGCGKRLLAQKPPDPNRVDRAVGGLQNRGAEGRKGEKQKRPVDGGGG</sequence>
<feature type="compositionally biased region" description="Basic and acidic residues" evidence="1">
    <location>
        <begin position="185"/>
        <end position="218"/>
    </location>
</feature>